<gene>
    <name evidence="2" type="ORF">SLS62_007596</name>
</gene>
<dbReference type="EMBL" id="JAKJXP020000063">
    <property type="protein sequence ID" value="KAK7750517.1"/>
    <property type="molecule type" value="Genomic_DNA"/>
</dbReference>
<dbReference type="AlphaFoldDB" id="A0AAN9UNP5"/>
<comment type="caution">
    <text evidence="2">The sequence shown here is derived from an EMBL/GenBank/DDBJ whole genome shotgun (WGS) entry which is preliminary data.</text>
</comment>
<evidence type="ECO:0000313" key="2">
    <source>
        <dbReference type="EMBL" id="KAK7750517.1"/>
    </source>
</evidence>
<reference evidence="2 3" key="1">
    <citation type="submission" date="2024-02" db="EMBL/GenBank/DDBJ databases">
        <title>De novo assembly and annotation of 12 fungi associated with fruit tree decline syndrome in Ontario, Canada.</title>
        <authorList>
            <person name="Sulman M."/>
            <person name="Ellouze W."/>
            <person name="Ilyukhin E."/>
        </authorList>
    </citation>
    <scope>NUCLEOTIDE SEQUENCE [LARGE SCALE GENOMIC DNA]</scope>
    <source>
        <strain evidence="2 3">M11/M66-122</strain>
    </source>
</reference>
<feature type="compositionally biased region" description="Basic residues" evidence="1">
    <location>
        <begin position="1"/>
        <end position="18"/>
    </location>
</feature>
<organism evidence="2 3">
    <name type="scientific">Diatrype stigma</name>
    <dbReference type="NCBI Taxonomy" id="117547"/>
    <lineage>
        <taxon>Eukaryota</taxon>
        <taxon>Fungi</taxon>
        <taxon>Dikarya</taxon>
        <taxon>Ascomycota</taxon>
        <taxon>Pezizomycotina</taxon>
        <taxon>Sordariomycetes</taxon>
        <taxon>Xylariomycetidae</taxon>
        <taxon>Xylariales</taxon>
        <taxon>Diatrypaceae</taxon>
        <taxon>Diatrype</taxon>
    </lineage>
</organism>
<sequence length="496" mass="55532">MMRRRYVSRARVRARPKARTQPADGSRHRLAVMGGYNWKAARKVFDSGPVMEIFQQNNLQEGIHYNVVDGQPVPLVPSAGDNQAHNISMNMTSLHASTPSMPDRSMTRIDQWVGSYGSAPDVPTWADEFPKELDEEQDALRSGVKTWQVAYDEKSAQLGTSPTNLRNELAERNPVEAFETKLIDLDTESTSTESPSLTRVSRKTTTAAELLGQLGHKRGLEDLALRDNTIPPTKKLRVNYDDPAILSSLAFDLVKLLSEGISIIPPQLKDVLSAFDISNDSYVSKAEHKKPFDLDEFFKDIHHDLMVLLHTAIHVLDFVATSTTEHFFKQMYGSDILDTLCEDQEITWNTLRASYHDGSMEAFQIVSGNLREAISYLFVAGVFTSTLWMRSNKPPEGRIPHPPQICIQAGYAWETYHDEFLPTQKLGVIDCPSAPKYNPASVSEALVDLVAQVDTPILLVQAPVSRIKEVIKFGFPSSPKTVLEDWQVPPQLSRSQ</sequence>
<keyword evidence="3" id="KW-1185">Reference proteome</keyword>
<evidence type="ECO:0000256" key="1">
    <source>
        <dbReference type="SAM" id="MobiDB-lite"/>
    </source>
</evidence>
<feature type="region of interest" description="Disordered" evidence="1">
    <location>
        <begin position="1"/>
        <end position="26"/>
    </location>
</feature>
<dbReference type="Proteomes" id="UP001320420">
    <property type="component" value="Unassembled WGS sequence"/>
</dbReference>
<accession>A0AAN9UNP5</accession>
<evidence type="ECO:0000313" key="3">
    <source>
        <dbReference type="Proteomes" id="UP001320420"/>
    </source>
</evidence>
<protein>
    <submittedName>
        <fullName evidence="2">Uncharacterized protein</fullName>
    </submittedName>
</protein>
<proteinExistence type="predicted"/>
<name>A0AAN9UNP5_9PEZI</name>